<dbReference type="EMBL" id="VSSQ01000008">
    <property type="protein sequence ID" value="MPL58961.1"/>
    <property type="molecule type" value="Genomic_DNA"/>
</dbReference>
<organism evidence="8">
    <name type="scientific">bioreactor metagenome</name>
    <dbReference type="NCBI Taxonomy" id="1076179"/>
    <lineage>
        <taxon>unclassified sequences</taxon>
        <taxon>metagenomes</taxon>
        <taxon>ecological metagenomes</taxon>
    </lineage>
</organism>
<gene>
    <name evidence="8" type="primary">sugC_1</name>
    <name evidence="8" type="ORF">SDC9_04507</name>
</gene>
<reference evidence="8" key="1">
    <citation type="submission" date="2019-08" db="EMBL/GenBank/DDBJ databases">
        <authorList>
            <person name="Kucharzyk K."/>
            <person name="Murdoch R.W."/>
            <person name="Higgins S."/>
            <person name="Loffler F."/>
        </authorList>
    </citation>
    <scope>NUCLEOTIDE SEQUENCE</scope>
</reference>
<dbReference type="EC" id="3.6.3.-" evidence="8"/>
<dbReference type="SMART" id="SM00382">
    <property type="entry name" value="AAA"/>
    <property type="match status" value="1"/>
</dbReference>
<keyword evidence="1" id="KW-0813">Transport</keyword>
<evidence type="ECO:0000256" key="5">
    <source>
        <dbReference type="ARBA" id="ARBA00022967"/>
    </source>
</evidence>
<dbReference type="InterPro" id="IPR047641">
    <property type="entry name" value="ABC_transpr_MalK/UgpC-like"/>
</dbReference>
<dbReference type="PROSITE" id="PS50893">
    <property type="entry name" value="ABC_TRANSPORTER_2"/>
    <property type="match status" value="1"/>
</dbReference>
<dbReference type="Pfam" id="PF00005">
    <property type="entry name" value="ABC_tran"/>
    <property type="match status" value="1"/>
</dbReference>
<dbReference type="GO" id="GO:0016887">
    <property type="term" value="F:ATP hydrolysis activity"/>
    <property type="evidence" value="ECO:0007669"/>
    <property type="project" value="InterPro"/>
</dbReference>
<dbReference type="CDD" id="cd03301">
    <property type="entry name" value="ABC_MalK_N"/>
    <property type="match status" value="1"/>
</dbReference>
<dbReference type="InterPro" id="IPR008995">
    <property type="entry name" value="Mo/tungstate-bd_C_term_dom"/>
</dbReference>
<dbReference type="GO" id="GO:0008643">
    <property type="term" value="P:carbohydrate transport"/>
    <property type="evidence" value="ECO:0007669"/>
    <property type="project" value="InterPro"/>
</dbReference>
<comment type="caution">
    <text evidence="8">The sequence shown here is derived from an EMBL/GenBank/DDBJ whole genome shotgun (WGS) entry which is preliminary data.</text>
</comment>
<dbReference type="SUPFAM" id="SSF52540">
    <property type="entry name" value="P-loop containing nucleoside triphosphate hydrolases"/>
    <property type="match status" value="1"/>
</dbReference>
<dbReference type="InterPro" id="IPR003439">
    <property type="entry name" value="ABC_transporter-like_ATP-bd"/>
</dbReference>
<evidence type="ECO:0000313" key="8">
    <source>
        <dbReference type="EMBL" id="MPL58961.1"/>
    </source>
</evidence>
<dbReference type="PROSITE" id="PS00211">
    <property type="entry name" value="ABC_TRANSPORTER_1"/>
    <property type="match status" value="1"/>
</dbReference>
<evidence type="ECO:0000256" key="2">
    <source>
        <dbReference type="ARBA" id="ARBA00022475"/>
    </source>
</evidence>
<feature type="domain" description="ABC transporter" evidence="7">
    <location>
        <begin position="4"/>
        <end position="235"/>
    </location>
</feature>
<dbReference type="InterPro" id="IPR003593">
    <property type="entry name" value="AAA+_ATPase"/>
</dbReference>
<dbReference type="SUPFAM" id="SSF50331">
    <property type="entry name" value="MOP-like"/>
    <property type="match status" value="1"/>
</dbReference>
<protein>
    <submittedName>
        <fullName evidence="8">Trehalose import ATP-binding protein SugC</fullName>
        <ecNumber evidence="8">3.6.3.-</ecNumber>
    </submittedName>
</protein>
<dbReference type="GO" id="GO:0005524">
    <property type="term" value="F:ATP binding"/>
    <property type="evidence" value="ECO:0007669"/>
    <property type="project" value="UniProtKB-KW"/>
</dbReference>
<dbReference type="InterPro" id="IPR017871">
    <property type="entry name" value="ABC_transporter-like_CS"/>
</dbReference>
<keyword evidence="6" id="KW-0472">Membrane</keyword>
<evidence type="ECO:0000256" key="3">
    <source>
        <dbReference type="ARBA" id="ARBA00022741"/>
    </source>
</evidence>
<evidence type="ECO:0000259" key="7">
    <source>
        <dbReference type="PROSITE" id="PS50893"/>
    </source>
</evidence>
<dbReference type="Gene3D" id="3.40.50.300">
    <property type="entry name" value="P-loop containing nucleotide triphosphate hydrolases"/>
    <property type="match status" value="1"/>
</dbReference>
<name>A0A644SZ98_9ZZZZ</name>
<dbReference type="InterPro" id="IPR013611">
    <property type="entry name" value="Transp-assoc_OB_typ2"/>
</dbReference>
<keyword evidence="8" id="KW-0378">Hydrolase</keyword>
<sequence>MSYLELSSIKKTYPNGFTAVKNINLDIEKGEFVVLLGPSGCGKTTTLRMIAGLEEVSEGTIVLDGEDITGLPPRQRNLSMIFQSYAVWPHMTVAENIAYPLKLRRTGKREIEAKVREAAQVCNIMDYLNRYPGQLSGGQRQRVAVARALAVNAKLSLMDEPLSNLDAKLRVSVRTFLKEIHRSTGATTIFVTHDQAEAMALADRIVVMNEGHIEQVGTTKEIYNGCDSLFTAQFMGTPPANIQKVGLSLRQGRLAAAVKDAAETQFIDLGQQGRFPGIERLIEQEVFLAVRPENITIEAAAGVNETRVEVVEPQGAYTILVVKVLGAEWKIMLEGDIDIRAGQKISLRIDPGKIMFYGAQDNKRIRLS</sequence>
<dbReference type="FunFam" id="3.40.50.300:FF:000042">
    <property type="entry name" value="Maltose/maltodextrin ABC transporter, ATP-binding protein"/>
    <property type="match status" value="1"/>
</dbReference>
<dbReference type="GO" id="GO:0055052">
    <property type="term" value="C:ATP-binding cassette (ABC) transporter complex, substrate-binding subunit-containing"/>
    <property type="evidence" value="ECO:0007669"/>
    <property type="project" value="TreeGrafter"/>
</dbReference>
<dbReference type="GO" id="GO:0140359">
    <property type="term" value="F:ABC-type transporter activity"/>
    <property type="evidence" value="ECO:0007669"/>
    <property type="project" value="InterPro"/>
</dbReference>
<evidence type="ECO:0000256" key="6">
    <source>
        <dbReference type="ARBA" id="ARBA00023136"/>
    </source>
</evidence>
<dbReference type="InterPro" id="IPR027417">
    <property type="entry name" value="P-loop_NTPase"/>
</dbReference>
<dbReference type="InterPro" id="IPR015855">
    <property type="entry name" value="ABC_transpr_MalK-like"/>
</dbReference>
<dbReference type="AlphaFoldDB" id="A0A644SZ98"/>
<evidence type="ECO:0000256" key="4">
    <source>
        <dbReference type="ARBA" id="ARBA00022840"/>
    </source>
</evidence>
<dbReference type="Pfam" id="PF08402">
    <property type="entry name" value="TOBE_2"/>
    <property type="match status" value="1"/>
</dbReference>
<keyword evidence="2" id="KW-1003">Cell membrane</keyword>
<evidence type="ECO:0000256" key="1">
    <source>
        <dbReference type="ARBA" id="ARBA00022448"/>
    </source>
</evidence>
<dbReference type="InterPro" id="IPR012340">
    <property type="entry name" value="NA-bd_OB-fold"/>
</dbReference>
<dbReference type="Gene3D" id="2.40.50.140">
    <property type="entry name" value="Nucleic acid-binding proteins"/>
    <property type="match status" value="1"/>
</dbReference>
<accession>A0A644SZ98</accession>
<dbReference type="PANTHER" id="PTHR43875">
    <property type="entry name" value="MALTODEXTRIN IMPORT ATP-BINDING PROTEIN MSMX"/>
    <property type="match status" value="1"/>
</dbReference>
<proteinExistence type="predicted"/>
<keyword evidence="3" id="KW-0547">Nucleotide-binding</keyword>
<dbReference type="PANTHER" id="PTHR43875:SF15">
    <property type="entry name" value="TREHALOSE IMPORT ATP-BINDING PROTEIN SUGC"/>
    <property type="match status" value="1"/>
</dbReference>
<keyword evidence="5" id="KW-1278">Translocase</keyword>
<keyword evidence="4 8" id="KW-0067">ATP-binding</keyword>